<organism evidence="1">
    <name type="scientific">Brassica napus</name>
    <name type="common">Rape</name>
    <dbReference type="NCBI Taxonomy" id="3708"/>
    <lineage>
        <taxon>Eukaryota</taxon>
        <taxon>Viridiplantae</taxon>
        <taxon>Streptophyta</taxon>
        <taxon>Embryophyta</taxon>
        <taxon>Tracheophyta</taxon>
        <taxon>Spermatophyta</taxon>
        <taxon>Magnoliopsida</taxon>
        <taxon>eudicotyledons</taxon>
        <taxon>Gunneridae</taxon>
        <taxon>Pentapetalae</taxon>
        <taxon>rosids</taxon>
        <taxon>malvids</taxon>
        <taxon>Brassicales</taxon>
        <taxon>Brassicaceae</taxon>
        <taxon>Brassiceae</taxon>
        <taxon>Brassica</taxon>
    </lineage>
</organism>
<evidence type="ECO:0000313" key="1">
    <source>
        <dbReference type="EMBL" id="CAF2142781.1"/>
    </source>
</evidence>
<dbReference type="EMBL" id="HG994356">
    <property type="protein sequence ID" value="CAF2142781.1"/>
    <property type="molecule type" value="Genomic_DNA"/>
</dbReference>
<protein>
    <submittedName>
        <fullName evidence="1">(rape) hypothetical protein</fullName>
    </submittedName>
</protein>
<accession>A0A816X5V6</accession>
<name>A0A816X5V6_BRANA</name>
<dbReference type="AlphaFoldDB" id="A0A816X5V6"/>
<sequence>MDFLTLDNTYYTLFGIHPKVDKRRLRTREYHLFLGGKVLLLMRIMQMMMIPEPKFNLQITMRVSLANQVYQEDQHQVPSIFSQALRIKR</sequence>
<proteinExistence type="predicted"/>
<reference evidence="1" key="1">
    <citation type="submission" date="2021-01" db="EMBL/GenBank/DDBJ databases">
        <authorList>
            <consortium name="Genoscope - CEA"/>
            <person name="William W."/>
        </authorList>
    </citation>
    <scope>NUCLEOTIDE SEQUENCE</scope>
</reference>
<dbReference type="Proteomes" id="UP001295469">
    <property type="component" value="Chromosome A02"/>
</dbReference>
<gene>
    <name evidence="1" type="ORF">DARMORV10_A02P31420.1</name>
</gene>